<sequence length="264" mass="29077">MDNGDDRSNAVRNNCQYRSCRTQVIARCSGIWRCAEEPACFLEVSNMIIDWEFVVSTISAIGTAAAAIFAAVAVSQSRKQLEANNKQSLFGTRVERWVKVSNLLELFDANKGMVKVGNEPVFTVDTYFAWLTNNSWLEETAAALEKPLEGAGHKVLLTKIESLKCLSMEMGYLFEGDAAKALSGFVSSYAELLHALYRYQILLGHMREAADRLGVGWEKASESVGEPSHRAELSSAIEDAARAYDAFVAAGGRKAIEAQIKLHR</sequence>
<dbReference type="Proteomes" id="UP000478463">
    <property type="component" value="Chromosome"/>
</dbReference>
<dbReference type="RefSeq" id="WP_147271061.1">
    <property type="nucleotide sequence ID" value="NZ_CP063310.1"/>
</dbReference>
<dbReference type="KEGG" id="egd:GS424_011175"/>
<dbReference type="EMBL" id="CP063310">
    <property type="protein sequence ID" value="QOS67096.1"/>
    <property type="molecule type" value="Genomic_DNA"/>
</dbReference>
<evidence type="ECO:0000313" key="2">
    <source>
        <dbReference type="Proteomes" id="UP000478463"/>
    </source>
</evidence>
<organism evidence="1 2">
    <name type="scientific">Eggerthella guodeyinii</name>
    <dbReference type="NCBI Taxonomy" id="2690837"/>
    <lineage>
        <taxon>Bacteria</taxon>
        <taxon>Bacillati</taxon>
        <taxon>Actinomycetota</taxon>
        <taxon>Coriobacteriia</taxon>
        <taxon>Eggerthellales</taxon>
        <taxon>Eggerthellaceae</taxon>
        <taxon>Eggerthella</taxon>
    </lineage>
</organism>
<gene>
    <name evidence="1" type="ORF">GS424_011175</name>
</gene>
<evidence type="ECO:0000313" key="1">
    <source>
        <dbReference type="EMBL" id="QOS67096.1"/>
    </source>
</evidence>
<dbReference type="AlphaFoldDB" id="A0A6L7IVL1"/>
<proteinExistence type="predicted"/>
<accession>A0A6L7IVL1</accession>
<reference evidence="1 2" key="1">
    <citation type="submission" date="2020-10" db="EMBL/GenBank/DDBJ databases">
        <title>Eggerthella sp. nov., isolated from human feces.</title>
        <authorList>
            <person name="Yajun G."/>
        </authorList>
    </citation>
    <scope>NUCLEOTIDE SEQUENCE [LARGE SCALE GENOMIC DNA]</scope>
    <source>
        <strain evidence="1 2">HF-1101</strain>
    </source>
</reference>
<protein>
    <submittedName>
        <fullName evidence="1">Uncharacterized protein</fullName>
    </submittedName>
</protein>
<name>A0A6L7IVL1_9ACTN</name>